<keyword evidence="9 10" id="KW-0472">Membrane</keyword>
<dbReference type="Proteomes" id="UP001300692">
    <property type="component" value="Unassembled WGS sequence"/>
</dbReference>
<protein>
    <submittedName>
        <fullName evidence="12">TonB family protein</fullName>
    </submittedName>
</protein>
<dbReference type="Pfam" id="PF03544">
    <property type="entry name" value="TonB_C"/>
    <property type="match status" value="1"/>
</dbReference>
<feature type="transmembrane region" description="Helical" evidence="10">
    <location>
        <begin position="16"/>
        <end position="36"/>
    </location>
</feature>
<evidence type="ECO:0000313" key="13">
    <source>
        <dbReference type="Proteomes" id="UP001300692"/>
    </source>
</evidence>
<evidence type="ECO:0000256" key="4">
    <source>
        <dbReference type="ARBA" id="ARBA00022475"/>
    </source>
</evidence>
<dbReference type="EMBL" id="JAOYOD010000001">
    <property type="protein sequence ID" value="MCV9387950.1"/>
    <property type="molecule type" value="Genomic_DNA"/>
</dbReference>
<keyword evidence="3" id="KW-0813">Transport</keyword>
<comment type="similarity">
    <text evidence="2">Belongs to the TonB family.</text>
</comment>
<evidence type="ECO:0000256" key="6">
    <source>
        <dbReference type="ARBA" id="ARBA00022692"/>
    </source>
</evidence>
<feature type="domain" description="TonB C-terminal" evidence="11">
    <location>
        <begin position="135"/>
        <end position="225"/>
    </location>
</feature>
<comment type="caution">
    <text evidence="12">The sequence shown here is derived from an EMBL/GenBank/DDBJ whole genome shotgun (WGS) entry which is preliminary data.</text>
</comment>
<evidence type="ECO:0000256" key="2">
    <source>
        <dbReference type="ARBA" id="ARBA00006555"/>
    </source>
</evidence>
<evidence type="ECO:0000313" key="12">
    <source>
        <dbReference type="EMBL" id="MCV9387950.1"/>
    </source>
</evidence>
<evidence type="ECO:0000256" key="8">
    <source>
        <dbReference type="ARBA" id="ARBA00022989"/>
    </source>
</evidence>
<keyword evidence="7" id="KW-0653">Protein transport</keyword>
<keyword evidence="4" id="KW-1003">Cell membrane</keyword>
<keyword evidence="8 10" id="KW-1133">Transmembrane helix</keyword>
<evidence type="ECO:0000256" key="7">
    <source>
        <dbReference type="ARBA" id="ARBA00022927"/>
    </source>
</evidence>
<evidence type="ECO:0000256" key="1">
    <source>
        <dbReference type="ARBA" id="ARBA00004383"/>
    </source>
</evidence>
<evidence type="ECO:0000256" key="9">
    <source>
        <dbReference type="ARBA" id="ARBA00023136"/>
    </source>
</evidence>
<dbReference type="InterPro" id="IPR051045">
    <property type="entry name" value="TonB-dependent_transducer"/>
</dbReference>
<comment type="subcellular location">
    <subcellularLocation>
        <location evidence="1">Cell inner membrane</location>
        <topology evidence="1">Single-pass membrane protein</topology>
        <orientation evidence="1">Periplasmic side</orientation>
    </subcellularLocation>
</comment>
<organism evidence="12 13">
    <name type="scientific">Reichenbachiella ulvae</name>
    <dbReference type="NCBI Taxonomy" id="2980104"/>
    <lineage>
        <taxon>Bacteria</taxon>
        <taxon>Pseudomonadati</taxon>
        <taxon>Bacteroidota</taxon>
        <taxon>Cytophagia</taxon>
        <taxon>Cytophagales</taxon>
        <taxon>Reichenbachiellaceae</taxon>
        <taxon>Reichenbachiella</taxon>
    </lineage>
</organism>
<dbReference type="InterPro" id="IPR037682">
    <property type="entry name" value="TonB_C"/>
</dbReference>
<evidence type="ECO:0000259" key="11">
    <source>
        <dbReference type="PROSITE" id="PS52015"/>
    </source>
</evidence>
<dbReference type="RefSeq" id="WP_264138771.1">
    <property type="nucleotide sequence ID" value="NZ_JAOYOD010000001.1"/>
</dbReference>
<keyword evidence="13" id="KW-1185">Reference proteome</keyword>
<gene>
    <name evidence="12" type="ORF">N7U62_14805</name>
</gene>
<keyword evidence="5" id="KW-0997">Cell inner membrane</keyword>
<dbReference type="PANTHER" id="PTHR33446:SF2">
    <property type="entry name" value="PROTEIN TONB"/>
    <property type="match status" value="1"/>
</dbReference>
<name>A0ABT3CW69_9BACT</name>
<dbReference type="InterPro" id="IPR006260">
    <property type="entry name" value="TonB/TolA_C"/>
</dbReference>
<evidence type="ECO:0000256" key="5">
    <source>
        <dbReference type="ARBA" id="ARBA00022519"/>
    </source>
</evidence>
<evidence type="ECO:0000256" key="3">
    <source>
        <dbReference type="ARBA" id="ARBA00022448"/>
    </source>
</evidence>
<proteinExistence type="inferred from homology"/>
<dbReference type="PRINTS" id="PR01374">
    <property type="entry name" value="TONBPROTEIN"/>
</dbReference>
<sequence length="225" mass="25729">MELRKNPDIDLERKRGMFFSIGLLVSLSLVITAFQWKTEVTVYDLPYTLEEKDALIFMEPVATIIHPPERPKPIERKSIQAPVFVETNVEIEEVLETIPEAEEIDFNDIIIDEPIKEEEPEVWTGIVEQMPEPTGGMASFYKFISKEMKYPSQARRMDIEGRVFVQFIVDRDGSLSNIEVIKGIGGGCDEEAARVLAKAPKWNPGKQRGKAVRVRMIVPIHFRLN</sequence>
<dbReference type="NCBIfam" id="TIGR01352">
    <property type="entry name" value="tonB_Cterm"/>
    <property type="match status" value="1"/>
</dbReference>
<dbReference type="SUPFAM" id="SSF74653">
    <property type="entry name" value="TolA/TonB C-terminal domain"/>
    <property type="match status" value="1"/>
</dbReference>
<keyword evidence="6 10" id="KW-0812">Transmembrane</keyword>
<evidence type="ECO:0000256" key="10">
    <source>
        <dbReference type="SAM" id="Phobius"/>
    </source>
</evidence>
<dbReference type="PROSITE" id="PS52015">
    <property type="entry name" value="TONB_CTD"/>
    <property type="match status" value="1"/>
</dbReference>
<dbReference type="InterPro" id="IPR003538">
    <property type="entry name" value="TonB"/>
</dbReference>
<accession>A0ABT3CW69</accession>
<reference evidence="12 13" key="1">
    <citation type="submission" date="2022-10" db="EMBL/GenBank/DDBJ databases">
        <title>Comparative genomics and taxonomic characterization of three novel marine species of genus Reichenbachiella exhibiting antioxidant and polysaccharide degradation activities.</title>
        <authorList>
            <person name="Muhammad N."/>
            <person name="Lee Y.-J."/>
            <person name="Ko J."/>
            <person name="Kim S.-G."/>
        </authorList>
    </citation>
    <scope>NUCLEOTIDE SEQUENCE [LARGE SCALE GENOMIC DNA]</scope>
    <source>
        <strain evidence="12 13">ABR2-5</strain>
    </source>
</reference>
<dbReference type="PANTHER" id="PTHR33446">
    <property type="entry name" value="PROTEIN TONB-RELATED"/>
    <property type="match status" value="1"/>
</dbReference>
<dbReference type="Gene3D" id="3.30.1150.10">
    <property type="match status" value="1"/>
</dbReference>